<gene>
    <name evidence="2" type="ORF">GCM10022419_031850</name>
</gene>
<keyword evidence="3" id="KW-1185">Reference proteome</keyword>
<reference evidence="3" key="1">
    <citation type="journal article" date="2019" name="Int. J. Syst. Evol. Microbiol.">
        <title>The Global Catalogue of Microorganisms (GCM) 10K type strain sequencing project: providing services to taxonomists for standard genome sequencing and annotation.</title>
        <authorList>
            <consortium name="The Broad Institute Genomics Platform"/>
            <consortium name="The Broad Institute Genome Sequencing Center for Infectious Disease"/>
            <person name="Wu L."/>
            <person name="Ma J."/>
        </authorList>
    </citation>
    <scope>NUCLEOTIDE SEQUENCE [LARGE SCALE GENOMIC DNA]</scope>
    <source>
        <strain evidence="3">JCM 17326</strain>
    </source>
</reference>
<keyword evidence="1" id="KW-0732">Signal</keyword>
<evidence type="ECO:0000256" key="1">
    <source>
        <dbReference type="SAM" id="SignalP"/>
    </source>
</evidence>
<proteinExistence type="predicted"/>
<accession>A0ABP6WCM7</accession>
<dbReference type="Proteomes" id="UP001500630">
    <property type="component" value="Unassembled WGS sequence"/>
</dbReference>
<organism evidence="2 3">
    <name type="scientific">Nonomuraea rosea</name>
    <dbReference type="NCBI Taxonomy" id="638574"/>
    <lineage>
        <taxon>Bacteria</taxon>
        <taxon>Bacillati</taxon>
        <taxon>Actinomycetota</taxon>
        <taxon>Actinomycetes</taxon>
        <taxon>Streptosporangiales</taxon>
        <taxon>Streptosporangiaceae</taxon>
        <taxon>Nonomuraea</taxon>
    </lineage>
</organism>
<name>A0ABP6WCM7_9ACTN</name>
<feature type="chain" id="PRO_5045473603" evidence="1">
    <location>
        <begin position="30"/>
        <end position="170"/>
    </location>
</feature>
<sequence>MINRAIGLRGRARHALLRAFAIVMASAFAVVLLAAQPAAAEQRCTGAATSNVCLTIDSVGSGIYRVTIGIDFYMSKLEADGIINATNGAPFSASVFADDTTGWLFSVPVVTIGSSDEFGLGADFVITVPRVWLDEDLGTQVDEVFGRIRLNDTRMGLIRSFNTPQIAQAF</sequence>
<comment type="caution">
    <text evidence="2">The sequence shown here is derived from an EMBL/GenBank/DDBJ whole genome shotgun (WGS) entry which is preliminary data.</text>
</comment>
<feature type="signal peptide" evidence="1">
    <location>
        <begin position="1"/>
        <end position="29"/>
    </location>
</feature>
<evidence type="ECO:0000313" key="3">
    <source>
        <dbReference type="Proteomes" id="UP001500630"/>
    </source>
</evidence>
<protein>
    <submittedName>
        <fullName evidence="2">Uncharacterized protein</fullName>
    </submittedName>
</protein>
<dbReference type="RefSeq" id="WP_345562607.1">
    <property type="nucleotide sequence ID" value="NZ_BAABDQ010000005.1"/>
</dbReference>
<dbReference type="EMBL" id="BAABDQ010000005">
    <property type="protein sequence ID" value="GAA3549140.1"/>
    <property type="molecule type" value="Genomic_DNA"/>
</dbReference>
<evidence type="ECO:0000313" key="2">
    <source>
        <dbReference type="EMBL" id="GAA3549140.1"/>
    </source>
</evidence>